<protein>
    <recommendedName>
        <fullName evidence="3">DZANK-type domain-containing protein</fullName>
    </recommendedName>
</protein>
<evidence type="ECO:0008006" key="3">
    <source>
        <dbReference type="Google" id="ProtNLM"/>
    </source>
</evidence>
<dbReference type="Proteomes" id="UP000178615">
    <property type="component" value="Unassembled WGS sequence"/>
</dbReference>
<evidence type="ECO:0000313" key="1">
    <source>
        <dbReference type="EMBL" id="OGC45271.1"/>
    </source>
</evidence>
<dbReference type="EMBL" id="MEUV01000045">
    <property type="protein sequence ID" value="OGC45271.1"/>
    <property type="molecule type" value="Genomic_DNA"/>
</dbReference>
<sequence>MSESQETVACPACSTLILVNWKYCPSCGTHINDETTTPSIKKKGRLWCPFCKKYRNVFLHVWDSKEVHTINPIFCHVCGHKLEGSNPIFPYNEVVPRVLVYIYDVKQDRNEGNREKGTYLGKAFSLKDLKQIVDPRKKYYGFFTGHLEALQGFTHALRYLGTK</sequence>
<proteinExistence type="predicted"/>
<organism evidence="1 2">
    <name type="scientific">candidate division WWE3 bacterium RBG_19FT_COMBO_34_6</name>
    <dbReference type="NCBI Taxonomy" id="1802612"/>
    <lineage>
        <taxon>Bacteria</taxon>
        <taxon>Katanobacteria</taxon>
    </lineage>
</organism>
<reference evidence="1 2" key="1">
    <citation type="journal article" date="2016" name="Nat. Commun.">
        <title>Thousands of microbial genomes shed light on interconnected biogeochemical processes in an aquifer system.</title>
        <authorList>
            <person name="Anantharaman K."/>
            <person name="Brown C.T."/>
            <person name="Hug L.A."/>
            <person name="Sharon I."/>
            <person name="Castelle C.J."/>
            <person name="Probst A.J."/>
            <person name="Thomas B.C."/>
            <person name="Singh A."/>
            <person name="Wilkins M.J."/>
            <person name="Karaoz U."/>
            <person name="Brodie E.L."/>
            <person name="Williams K.H."/>
            <person name="Hubbard S.S."/>
            <person name="Banfield J.F."/>
        </authorList>
    </citation>
    <scope>NUCLEOTIDE SEQUENCE [LARGE SCALE GENOMIC DNA]</scope>
</reference>
<gene>
    <name evidence="1" type="ORF">A2V49_01580</name>
</gene>
<comment type="caution">
    <text evidence="1">The sequence shown here is derived from an EMBL/GenBank/DDBJ whole genome shotgun (WGS) entry which is preliminary data.</text>
</comment>
<accession>A0A1F4UJX9</accession>
<dbReference type="AlphaFoldDB" id="A0A1F4UJX9"/>
<evidence type="ECO:0000313" key="2">
    <source>
        <dbReference type="Proteomes" id="UP000178615"/>
    </source>
</evidence>
<name>A0A1F4UJX9_UNCKA</name>